<dbReference type="AlphaFoldDB" id="A0ABC8JTK2"/>
<feature type="region of interest" description="Disordered" evidence="8">
    <location>
        <begin position="81"/>
        <end position="115"/>
    </location>
</feature>
<evidence type="ECO:0000259" key="9">
    <source>
        <dbReference type="PROSITE" id="PS51504"/>
    </source>
</evidence>
<evidence type="ECO:0000256" key="3">
    <source>
        <dbReference type="ARBA" id="ARBA00004286"/>
    </source>
</evidence>
<dbReference type="InterPro" id="IPR005818">
    <property type="entry name" value="Histone_H1/H5_H15"/>
</dbReference>
<dbReference type="Proteomes" id="UP001642260">
    <property type="component" value="Unassembled WGS sequence"/>
</dbReference>
<feature type="region of interest" description="Disordered" evidence="8">
    <location>
        <begin position="189"/>
        <end position="321"/>
    </location>
</feature>
<gene>
    <name evidence="10" type="ORF">ERUC_LOCUS15221</name>
</gene>
<dbReference type="PANTHER" id="PTHR46267:SF15">
    <property type="entry name" value="WINGED HELIX-TURN-HELIX TRANSCRIPTION REPRESSOR DNA-BINDING PROTEIN-RELATED"/>
    <property type="match status" value="1"/>
</dbReference>
<dbReference type="InterPro" id="IPR036388">
    <property type="entry name" value="WH-like_DNA-bd_sf"/>
</dbReference>
<dbReference type="FunFam" id="1.10.10.10:FF:000521">
    <property type="entry name" value="Histone H1"/>
    <property type="match status" value="1"/>
</dbReference>
<comment type="function">
    <text evidence="1">Histones H1 are necessary for the condensation of nucleosome chains into higher-order structures.</text>
</comment>
<evidence type="ECO:0000313" key="11">
    <source>
        <dbReference type="Proteomes" id="UP001642260"/>
    </source>
</evidence>
<comment type="similarity">
    <text evidence="7">Belongs to the histone H1/H5 family.</text>
</comment>
<evidence type="ECO:0000256" key="7">
    <source>
        <dbReference type="RuleBase" id="RU003894"/>
    </source>
</evidence>
<feature type="compositionally biased region" description="Basic residues" evidence="8">
    <location>
        <begin position="284"/>
        <end position="321"/>
    </location>
</feature>
<reference evidence="10 11" key="1">
    <citation type="submission" date="2022-03" db="EMBL/GenBank/DDBJ databases">
        <authorList>
            <person name="Macdonald S."/>
            <person name="Ahmed S."/>
            <person name="Newling K."/>
        </authorList>
    </citation>
    <scope>NUCLEOTIDE SEQUENCE [LARGE SCALE GENOMIC DNA]</scope>
</reference>
<dbReference type="GO" id="GO:0003677">
    <property type="term" value="F:DNA binding"/>
    <property type="evidence" value="ECO:0007669"/>
    <property type="project" value="UniProtKB-KW"/>
</dbReference>
<dbReference type="CDD" id="cd00073">
    <property type="entry name" value="H15"/>
    <property type="match status" value="1"/>
</dbReference>
<evidence type="ECO:0000256" key="8">
    <source>
        <dbReference type="SAM" id="MobiDB-lite"/>
    </source>
</evidence>
<proteinExistence type="inferred from homology"/>
<evidence type="ECO:0000256" key="4">
    <source>
        <dbReference type="ARBA" id="ARBA00022454"/>
    </source>
</evidence>
<feature type="compositionally biased region" description="Low complexity" evidence="8">
    <location>
        <begin position="266"/>
        <end position="283"/>
    </location>
</feature>
<evidence type="ECO:0000313" key="10">
    <source>
        <dbReference type="EMBL" id="CAH8339735.1"/>
    </source>
</evidence>
<evidence type="ECO:0000256" key="5">
    <source>
        <dbReference type="ARBA" id="ARBA00023125"/>
    </source>
</evidence>
<accession>A0ABC8JTK2</accession>
<evidence type="ECO:0000256" key="1">
    <source>
        <dbReference type="ARBA" id="ARBA00002809"/>
    </source>
</evidence>
<dbReference type="GO" id="GO:0005694">
    <property type="term" value="C:chromosome"/>
    <property type="evidence" value="ECO:0007669"/>
    <property type="project" value="UniProtKB-SubCell"/>
</dbReference>
<keyword evidence="6 7" id="KW-0539">Nucleus</keyword>
<name>A0ABC8JTK2_ERUVS</name>
<dbReference type="PRINTS" id="PR00624">
    <property type="entry name" value="HISTONEH5"/>
</dbReference>
<dbReference type="InterPro" id="IPR005819">
    <property type="entry name" value="H1/H5"/>
</dbReference>
<dbReference type="Gene3D" id="1.10.10.10">
    <property type="entry name" value="Winged helix-like DNA-binding domain superfamily/Winged helix DNA-binding domain"/>
    <property type="match status" value="1"/>
</dbReference>
<dbReference type="PROSITE" id="PS51504">
    <property type="entry name" value="H15"/>
    <property type="match status" value="1"/>
</dbReference>
<dbReference type="EMBL" id="CAKOAT010141821">
    <property type="protein sequence ID" value="CAH8339735.1"/>
    <property type="molecule type" value="Genomic_DNA"/>
</dbReference>
<keyword evidence="5 7" id="KW-0238">DNA-binding</keyword>
<feature type="compositionally biased region" description="Low complexity" evidence="8">
    <location>
        <begin position="208"/>
        <end position="240"/>
    </location>
</feature>
<dbReference type="SMART" id="SM00526">
    <property type="entry name" value="H15"/>
    <property type="match status" value="1"/>
</dbReference>
<feature type="domain" description="H15" evidence="9">
    <location>
        <begin position="120"/>
        <end position="189"/>
    </location>
</feature>
<sequence length="321" mass="34224">MSSDPRSDCINQSEERYDIASNTLSNYINVTFTNRLHHHSHNNFSSSLKLKTVSTNQKPKFPMASPAVDQENIPPPMDGITTTEPVAKGGKTKKAKEVKAKKKKPAAGAAVTKKKKSVSTHPTYEEMIKDAIVSLKERTGSSQYAIQKFIEEKHKVLSPSFRKLLLLNLKRLVASEKLVKVKASFKIPSAKSSASSSPKAVADKKKPVATAAAAVSKPKGKKVTTGGSKSKVAKKSSAVKPKAKGKASVAPKRKAVAAAKPKAKAAKTSTVTSPGKKAAAGAAAKKKATKVVTKKKTPVKKVVKPKTVKSPVKRVSKRGMK</sequence>
<keyword evidence="4 7" id="KW-0158">Chromosome</keyword>
<comment type="subcellular location">
    <subcellularLocation>
        <location evidence="3">Chromosome</location>
    </subcellularLocation>
    <subcellularLocation>
        <location evidence="2 7">Nucleus</location>
    </subcellularLocation>
</comment>
<protein>
    <recommendedName>
        <fullName evidence="9">H15 domain-containing protein</fullName>
    </recommendedName>
</protein>
<feature type="compositionally biased region" description="Basic residues" evidence="8">
    <location>
        <begin position="90"/>
        <end position="105"/>
    </location>
</feature>
<dbReference type="SUPFAM" id="SSF46785">
    <property type="entry name" value="Winged helix' DNA-binding domain"/>
    <property type="match status" value="1"/>
</dbReference>
<feature type="compositionally biased region" description="Low complexity" evidence="8">
    <location>
        <begin position="189"/>
        <end position="200"/>
    </location>
</feature>
<dbReference type="InterPro" id="IPR044597">
    <property type="entry name" value="SMH1-6"/>
</dbReference>
<dbReference type="GO" id="GO:0005634">
    <property type="term" value="C:nucleus"/>
    <property type="evidence" value="ECO:0007669"/>
    <property type="project" value="UniProtKB-SubCell"/>
</dbReference>
<dbReference type="PANTHER" id="PTHR46267">
    <property type="entry name" value="SINGLE MYB HISTONE 4"/>
    <property type="match status" value="1"/>
</dbReference>
<evidence type="ECO:0000256" key="6">
    <source>
        <dbReference type="ARBA" id="ARBA00023242"/>
    </source>
</evidence>
<feature type="compositionally biased region" description="Basic residues" evidence="8">
    <location>
        <begin position="241"/>
        <end position="265"/>
    </location>
</feature>
<organism evidence="10 11">
    <name type="scientific">Eruca vesicaria subsp. sativa</name>
    <name type="common">Garden rocket</name>
    <name type="synonym">Eruca sativa</name>
    <dbReference type="NCBI Taxonomy" id="29727"/>
    <lineage>
        <taxon>Eukaryota</taxon>
        <taxon>Viridiplantae</taxon>
        <taxon>Streptophyta</taxon>
        <taxon>Embryophyta</taxon>
        <taxon>Tracheophyta</taxon>
        <taxon>Spermatophyta</taxon>
        <taxon>Magnoliopsida</taxon>
        <taxon>eudicotyledons</taxon>
        <taxon>Gunneridae</taxon>
        <taxon>Pentapetalae</taxon>
        <taxon>rosids</taxon>
        <taxon>malvids</taxon>
        <taxon>Brassicales</taxon>
        <taxon>Brassicaceae</taxon>
        <taxon>Brassiceae</taxon>
        <taxon>Eruca</taxon>
    </lineage>
</organism>
<dbReference type="Pfam" id="PF00538">
    <property type="entry name" value="Linker_histone"/>
    <property type="match status" value="1"/>
</dbReference>
<evidence type="ECO:0000256" key="2">
    <source>
        <dbReference type="ARBA" id="ARBA00004123"/>
    </source>
</evidence>
<comment type="caution">
    <text evidence="10">The sequence shown here is derived from an EMBL/GenBank/DDBJ whole genome shotgun (WGS) entry which is preliminary data.</text>
</comment>
<keyword evidence="11" id="KW-1185">Reference proteome</keyword>
<dbReference type="InterPro" id="IPR036390">
    <property type="entry name" value="WH_DNA-bd_sf"/>
</dbReference>